<protein>
    <submittedName>
        <fullName evidence="1">Uncharacterized protein</fullName>
    </submittedName>
</protein>
<sequence length="74" mass="8236">MQGKVSPTPKLNRGICTASFLRCPILYRDWKFVNTDMGGWYGLMQGYAGGTEIGKKITLAARAAPYKEFDIEVC</sequence>
<keyword evidence="2" id="KW-1185">Reference proteome</keyword>
<dbReference type="Proteomes" id="UP000671908">
    <property type="component" value="Chromosome"/>
</dbReference>
<dbReference type="AlphaFoldDB" id="A0A975F5H7"/>
<evidence type="ECO:0000313" key="2">
    <source>
        <dbReference type="Proteomes" id="UP000671908"/>
    </source>
</evidence>
<accession>A0A975F5H7</accession>
<gene>
    <name evidence="1" type="ORF">HRQ91_10350</name>
</gene>
<name>A0A975F5H7_9SPIR</name>
<proteinExistence type="predicted"/>
<organism evidence="1 2">
    <name type="scientific">Treponema parvum</name>
    <dbReference type="NCBI Taxonomy" id="138851"/>
    <lineage>
        <taxon>Bacteria</taxon>
        <taxon>Pseudomonadati</taxon>
        <taxon>Spirochaetota</taxon>
        <taxon>Spirochaetia</taxon>
        <taxon>Spirochaetales</taxon>
        <taxon>Treponemataceae</taxon>
        <taxon>Treponema</taxon>
    </lineage>
</organism>
<dbReference type="RefSeq" id="WP_210119471.1">
    <property type="nucleotide sequence ID" value="NZ_CP054142.1"/>
</dbReference>
<evidence type="ECO:0000313" key="1">
    <source>
        <dbReference type="EMBL" id="QTQ14831.1"/>
    </source>
</evidence>
<dbReference type="EMBL" id="CP054142">
    <property type="protein sequence ID" value="QTQ14831.1"/>
    <property type="molecule type" value="Genomic_DNA"/>
</dbReference>
<reference evidence="1 2" key="1">
    <citation type="journal article" date="2021" name="Microbiol. Resour. Announc.">
        <title>Complete Genome Sequences of Three Human Oral Treponema parvum Isolates.</title>
        <authorList>
            <person name="Zeng H."/>
            <person name="Watt R.M."/>
        </authorList>
    </citation>
    <scope>NUCLEOTIDE SEQUENCE [LARGE SCALE GENOMIC DNA]</scope>
    <source>
        <strain evidence="1 2">ATCC 700770</strain>
    </source>
</reference>
<dbReference type="KEGG" id="tpav:HRQ91_10350"/>